<protein>
    <recommendedName>
        <fullName evidence="2">Thioesterase</fullName>
    </recommendedName>
</protein>
<evidence type="ECO:0000313" key="1">
    <source>
        <dbReference type="EMBL" id="VAW08409.1"/>
    </source>
</evidence>
<dbReference type="PANTHER" id="PTHR31793">
    <property type="entry name" value="4-HYDROXYBENZOYL-COA THIOESTERASE FAMILY MEMBER"/>
    <property type="match status" value="1"/>
</dbReference>
<dbReference type="Gene3D" id="3.10.129.10">
    <property type="entry name" value="Hotdog Thioesterase"/>
    <property type="match status" value="1"/>
</dbReference>
<dbReference type="AlphaFoldDB" id="A0A3B0T8A6"/>
<dbReference type="CDD" id="cd00586">
    <property type="entry name" value="4HBT"/>
    <property type="match status" value="1"/>
</dbReference>
<dbReference type="EMBL" id="UOEK01000461">
    <property type="protein sequence ID" value="VAW08409.1"/>
    <property type="molecule type" value="Genomic_DNA"/>
</dbReference>
<dbReference type="SUPFAM" id="SSF54637">
    <property type="entry name" value="Thioesterase/thiol ester dehydrase-isomerase"/>
    <property type="match status" value="1"/>
</dbReference>
<proteinExistence type="predicted"/>
<dbReference type="InterPro" id="IPR029069">
    <property type="entry name" value="HotDog_dom_sf"/>
</dbReference>
<organism evidence="1">
    <name type="scientific">hydrothermal vent metagenome</name>
    <dbReference type="NCBI Taxonomy" id="652676"/>
    <lineage>
        <taxon>unclassified sequences</taxon>
        <taxon>metagenomes</taxon>
        <taxon>ecological metagenomes</taxon>
    </lineage>
</organism>
<accession>A0A3B0T8A6</accession>
<dbReference type="InterPro" id="IPR050563">
    <property type="entry name" value="4-hydroxybenzoyl-CoA_TE"/>
</dbReference>
<reference evidence="1" key="1">
    <citation type="submission" date="2018-06" db="EMBL/GenBank/DDBJ databases">
        <authorList>
            <person name="Zhirakovskaya E."/>
        </authorList>
    </citation>
    <scope>NUCLEOTIDE SEQUENCE</scope>
</reference>
<gene>
    <name evidence="1" type="ORF">MNBD_ACTINO02-899</name>
</gene>
<name>A0A3B0T8A6_9ZZZZ</name>
<dbReference type="Pfam" id="PF13279">
    <property type="entry name" value="4HBT_2"/>
    <property type="match status" value="1"/>
</dbReference>
<dbReference type="PANTHER" id="PTHR31793:SF2">
    <property type="entry name" value="BLR1345 PROTEIN"/>
    <property type="match status" value="1"/>
</dbReference>
<evidence type="ECO:0008006" key="2">
    <source>
        <dbReference type="Google" id="ProtNLM"/>
    </source>
</evidence>
<dbReference type="GO" id="GO:0047617">
    <property type="term" value="F:fatty acyl-CoA hydrolase activity"/>
    <property type="evidence" value="ECO:0007669"/>
    <property type="project" value="TreeGrafter"/>
</dbReference>
<sequence length="136" mass="15257">METFRGIVRPNEIDQMGHMNVAYYVDKFDHGSWGFFGEIGMDAAWMVEHHRGMMAVDQHIKYRAELVAGDRVIVTTDVLGLTEKTIRILHTMTNIGTGNVAATAEMVAVFVDLDNRSGLPLPPDVRAVVERLRDTK</sequence>